<gene>
    <name evidence="6" type="ORF">EDD34_0599</name>
</gene>
<evidence type="ECO:0000256" key="2">
    <source>
        <dbReference type="ARBA" id="ARBA00023125"/>
    </source>
</evidence>
<dbReference type="SUPFAM" id="SSF48452">
    <property type="entry name" value="TPR-like"/>
    <property type="match status" value="3"/>
</dbReference>
<dbReference type="PANTHER" id="PTHR47691:SF3">
    <property type="entry name" value="HTH-TYPE TRANSCRIPTIONAL REGULATOR RV0890C-RELATED"/>
    <property type="match status" value="1"/>
</dbReference>
<dbReference type="GO" id="GO:0006355">
    <property type="term" value="P:regulation of DNA-templated transcription"/>
    <property type="evidence" value="ECO:0007669"/>
    <property type="project" value="InterPro"/>
</dbReference>
<dbReference type="InterPro" id="IPR019734">
    <property type="entry name" value="TPR_rpt"/>
</dbReference>
<dbReference type="Pfam" id="PF03704">
    <property type="entry name" value="BTAD"/>
    <property type="match status" value="1"/>
</dbReference>
<dbReference type="InterPro" id="IPR027417">
    <property type="entry name" value="P-loop_NTPase"/>
</dbReference>
<evidence type="ECO:0000256" key="4">
    <source>
        <dbReference type="PROSITE-ProRule" id="PRU01091"/>
    </source>
</evidence>
<feature type="domain" description="OmpR/PhoB-type" evidence="5">
    <location>
        <begin position="1"/>
        <end position="96"/>
    </location>
</feature>
<dbReference type="SMART" id="SM01043">
    <property type="entry name" value="BTAD"/>
    <property type="match status" value="1"/>
</dbReference>
<keyword evidence="3" id="KW-0802">TPR repeat</keyword>
<dbReference type="Pfam" id="PF00486">
    <property type="entry name" value="Trans_reg_C"/>
    <property type="match status" value="1"/>
</dbReference>
<dbReference type="Proteomes" id="UP000280501">
    <property type="component" value="Unassembled WGS sequence"/>
</dbReference>
<organism evidence="6 7">
    <name type="scientific">Myceligenerans xiligouense</name>
    <dbReference type="NCBI Taxonomy" id="253184"/>
    <lineage>
        <taxon>Bacteria</taxon>
        <taxon>Bacillati</taxon>
        <taxon>Actinomycetota</taxon>
        <taxon>Actinomycetes</taxon>
        <taxon>Micrococcales</taxon>
        <taxon>Promicromonosporaceae</taxon>
        <taxon>Myceligenerans</taxon>
    </lineage>
</organism>
<dbReference type="PROSITE" id="PS50005">
    <property type="entry name" value="TPR"/>
    <property type="match status" value="1"/>
</dbReference>
<proteinExistence type="inferred from homology"/>
<keyword evidence="2 4" id="KW-0238">DNA-binding</keyword>
<dbReference type="EMBL" id="RKQZ01000001">
    <property type="protein sequence ID" value="RPF20023.1"/>
    <property type="molecule type" value="Genomic_DNA"/>
</dbReference>
<keyword evidence="7" id="KW-1185">Reference proteome</keyword>
<dbReference type="GO" id="GO:0000160">
    <property type="term" value="P:phosphorelay signal transduction system"/>
    <property type="evidence" value="ECO:0007669"/>
    <property type="project" value="InterPro"/>
</dbReference>
<dbReference type="CDD" id="cd15831">
    <property type="entry name" value="BTAD"/>
    <property type="match status" value="1"/>
</dbReference>
<evidence type="ECO:0000313" key="7">
    <source>
        <dbReference type="Proteomes" id="UP000280501"/>
    </source>
</evidence>
<comment type="caution">
    <text evidence="6">The sequence shown here is derived from an EMBL/GenBank/DDBJ whole genome shotgun (WGS) entry which is preliminary data.</text>
</comment>
<feature type="repeat" description="TPR" evidence="3">
    <location>
        <begin position="867"/>
        <end position="900"/>
    </location>
</feature>
<dbReference type="Gene3D" id="3.40.50.300">
    <property type="entry name" value="P-loop containing nucleotide triphosphate hydrolases"/>
    <property type="match status" value="1"/>
</dbReference>
<dbReference type="AlphaFoldDB" id="A0A3N4YGS8"/>
<dbReference type="Pfam" id="PF25872">
    <property type="entry name" value="HTH_77"/>
    <property type="match status" value="1"/>
</dbReference>
<dbReference type="Pfam" id="PF13424">
    <property type="entry name" value="TPR_12"/>
    <property type="match status" value="1"/>
</dbReference>
<dbReference type="InterPro" id="IPR001867">
    <property type="entry name" value="OmpR/PhoB-type_DNA-bd"/>
</dbReference>
<dbReference type="InterPro" id="IPR058852">
    <property type="entry name" value="HTH_77"/>
</dbReference>
<dbReference type="SUPFAM" id="SSF46894">
    <property type="entry name" value="C-terminal effector domain of the bipartite response regulators"/>
    <property type="match status" value="1"/>
</dbReference>
<dbReference type="PROSITE" id="PS51755">
    <property type="entry name" value="OMPR_PHOB"/>
    <property type="match status" value="1"/>
</dbReference>
<dbReference type="Gene3D" id="1.10.10.10">
    <property type="entry name" value="Winged helix-like DNA-binding domain superfamily/Winged helix DNA-binding domain"/>
    <property type="match status" value="1"/>
</dbReference>
<evidence type="ECO:0000256" key="3">
    <source>
        <dbReference type="PROSITE-ProRule" id="PRU00339"/>
    </source>
</evidence>
<dbReference type="PRINTS" id="PR00364">
    <property type="entry name" value="DISEASERSIST"/>
</dbReference>
<comment type="similarity">
    <text evidence="1">Belongs to the AfsR/DnrI/RedD regulatory family.</text>
</comment>
<sequence length="1044" mass="115489">MNFHLLGALRVTTAAGVEVTVPGTKVRALLVALLSARRRRISAPDLVQELWQADEPQRPLRTLQSKVSQLRKALSEAEPGAGDLVVGDHGGYMLDAEPGTVDLDRFDQCMEDAYGRDDAGARARAFEGVLALWDGSYEHQYRWAGNGYDALILRCESQRLQAREELLDAWLAAGRAEQVVAEAPVLVSQYPERERITVSLMGALHVCGRQTEALELFRRQAKRLRDELGLEPGPEMSRMHQAILRQDADIGVGRPLRGPALRPSARTNLPRHMTALVGRGAETSWVRAALRTRRLVTLTGPGGVGKTRLAVEASRTTVRDHPDGVWLADLSHVDGSDGDAVQRIVGYLADLLGLGEPQRGAPPLEWLAGALFDSRVLLVLDNCEQVRDACAELARAMVEQTPEARILATSREPLGVPGELVHAVAPLGIPEAAGSDLLAWPAVRLLVDRARDSDPAFDPRAADPDALLEICRRLNGIPLAIELVAPRLRAIAAEEMVRWLDDEMWLIEVELSHLPARQRSMWAAVEWSWRMLSEREREVLARLATQAGTWEAAAGLACCRVLDPAGDEVVNVISRLVTRSLVAVSVSGPQRRYAVLEPVRQFCREKLAPEDLAEARNSLAVFYAQQVRRNDEQLRGAAQEDAFRRMDLDAPNIRQSLEWAVTGGDPLLGLRIAVGMSWYWVQRGRVDEGSDWLRRALDRTVAGKGEDDPALALEAVTWEAAMKRLRGILCDIDALRLDRWPESRSELGLLRARGLLAVVLPVGESTVDLVGQTLATCRRLDYRWGEAAVLSTRALTHLRRGAFDKARDDAERSVGGFLDLGDQWGVIHASDCLAALSTIAGDLDGAERLHRRSMAVATHLGLWPKVSHLLCELGQLALRSGRTDEAESFFQEALHLAVRQDIPAQQQVCELGQATVERHRGDHLRASARLERWLQWNMRVGWVEGEVRVRLERARLALARGRTDEARKDSAAARAAATELGDWPAVASACETLARAAILLDDRATAEECWREAKRTRRDMRVPATGEDAELLQDLDRYFVTQKV</sequence>
<dbReference type="InterPro" id="IPR036388">
    <property type="entry name" value="WH-like_DNA-bd_sf"/>
</dbReference>
<name>A0A3N4YGS8_9MICO</name>
<dbReference type="GO" id="GO:0003677">
    <property type="term" value="F:DNA binding"/>
    <property type="evidence" value="ECO:0007669"/>
    <property type="project" value="UniProtKB-UniRule"/>
</dbReference>
<accession>A0A3N4YGS8</accession>
<dbReference type="InterPro" id="IPR005158">
    <property type="entry name" value="BTAD"/>
</dbReference>
<reference evidence="6 7" key="1">
    <citation type="submission" date="2018-11" db="EMBL/GenBank/DDBJ databases">
        <title>Sequencing the genomes of 1000 actinobacteria strains.</title>
        <authorList>
            <person name="Klenk H.-P."/>
        </authorList>
    </citation>
    <scope>NUCLEOTIDE SEQUENCE [LARGE SCALE GENOMIC DNA]</scope>
    <source>
        <strain evidence="6 7">DSM 15700</strain>
    </source>
</reference>
<evidence type="ECO:0000259" key="5">
    <source>
        <dbReference type="PROSITE" id="PS51755"/>
    </source>
</evidence>
<dbReference type="InterPro" id="IPR016032">
    <property type="entry name" value="Sig_transdc_resp-reg_C-effctor"/>
</dbReference>
<dbReference type="SUPFAM" id="SSF52540">
    <property type="entry name" value="P-loop containing nucleoside triphosphate hydrolases"/>
    <property type="match status" value="1"/>
</dbReference>
<feature type="DNA-binding region" description="OmpR/PhoB-type" evidence="4">
    <location>
        <begin position="1"/>
        <end position="96"/>
    </location>
</feature>
<dbReference type="InterPro" id="IPR011990">
    <property type="entry name" value="TPR-like_helical_dom_sf"/>
</dbReference>
<evidence type="ECO:0000313" key="6">
    <source>
        <dbReference type="EMBL" id="RPF20023.1"/>
    </source>
</evidence>
<dbReference type="PANTHER" id="PTHR47691">
    <property type="entry name" value="REGULATOR-RELATED"/>
    <property type="match status" value="1"/>
</dbReference>
<dbReference type="Gene3D" id="1.25.40.10">
    <property type="entry name" value="Tetratricopeptide repeat domain"/>
    <property type="match status" value="3"/>
</dbReference>
<protein>
    <submittedName>
        <fullName evidence="6">Putative ATPase</fullName>
    </submittedName>
</protein>
<evidence type="ECO:0000256" key="1">
    <source>
        <dbReference type="ARBA" id="ARBA00005820"/>
    </source>
</evidence>
<dbReference type="SMART" id="SM00862">
    <property type="entry name" value="Trans_reg_C"/>
    <property type="match status" value="1"/>
</dbReference>